<name>A0A3S3PDL2_9ACAR</name>
<evidence type="ECO:0000256" key="1">
    <source>
        <dbReference type="SAM" id="Phobius"/>
    </source>
</evidence>
<keyword evidence="1" id="KW-1133">Transmembrane helix</keyword>
<proteinExistence type="predicted"/>
<keyword evidence="1" id="KW-0472">Membrane</keyword>
<dbReference type="AlphaFoldDB" id="A0A3S3PDL2"/>
<keyword evidence="3" id="KW-1185">Reference proteome</keyword>
<protein>
    <submittedName>
        <fullName evidence="2">Uncharacterized protein</fullName>
    </submittedName>
</protein>
<evidence type="ECO:0000313" key="2">
    <source>
        <dbReference type="EMBL" id="RWS13089.1"/>
    </source>
</evidence>
<comment type="caution">
    <text evidence="2">The sequence shown here is derived from an EMBL/GenBank/DDBJ whole genome shotgun (WGS) entry which is preliminary data.</text>
</comment>
<feature type="transmembrane region" description="Helical" evidence="1">
    <location>
        <begin position="7"/>
        <end position="26"/>
    </location>
</feature>
<dbReference type="EMBL" id="NCKU01001100">
    <property type="protein sequence ID" value="RWS13089.1"/>
    <property type="molecule type" value="Genomic_DNA"/>
</dbReference>
<reference evidence="2 3" key="1">
    <citation type="journal article" date="2018" name="Gigascience">
        <title>Genomes of trombidid mites reveal novel predicted allergens and laterally-transferred genes associated with secondary metabolism.</title>
        <authorList>
            <person name="Dong X."/>
            <person name="Chaisiri K."/>
            <person name="Xia D."/>
            <person name="Armstrong S.D."/>
            <person name="Fang Y."/>
            <person name="Donnelly M.J."/>
            <person name="Kadowaki T."/>
            <person name="McGarry J.W."/>
            <person name="Darby A.C."/>
            <person name="Makepeace B.L."/>
        </authorList>
    </citation>
    <scope>NUCLEOTIDE SEQUENCE [LARGE SCALE GENOMIC DNA]</scope>
    <source>
        <strain evidence="2">UoL-WK</strain>
    </source>
</reference>
<dbReference type="OrthoDB" id="6479000at2759"/>
<evidence type="ECO:0000313" key="3">
    <source>
        <dbReference type="Proteomes" id="UP000285301"/>
    </source>
</evidence>
<gene>
    <name evidence="2" type="ORF">B4U79_10859</name>
</gene>
<sequence>MVFYRRIGLVLMISGAIITGIAYTEITPPNFDENFDRYLGANVMRLIGPLLLGLGTIILFGSCCFFAFAFYVENMKGGNGGYVYHTGNQMHHIEEEEKP</sequence>
<dbReference type="Proteomes" id="UP000285301">
    <property type="component" value="Unassembled WGS sequence"/>
</dbReference>
<accession>A0A3S3PDL2</accession>
<organism evidence="2 3">
    <name type="scientific">Dinothrombium tinctorium</name>
    <dbReference type="NCBI Taxonomy" id="1965070"/>
    <lineage>
        <taxon>Eukaryota</taxon>
        <taxon>Metazoa</taxon>
        <taxon>Ecdysozoa</taxon>
        <taxon>Arthropoda</taxon>
        <taxon>Chelicerata</taxon>
        <taxon>Arachnida</taxon>
        <taxon>Acari</taxon>
        <taxon>Acariformes</taxon>
        <taxon>Trombidiformes</taxon>
        <taxon>Prostigmata</taxon>
        <taxon>Anystina</taxon>
        <taxon>Parasitengona</taxon>
        <taxon>Trombidioidea</taxon>
        <taxon>Trombidiidae</taxon>
        <taxon>Dinothrombium</taxon>
    </lineage>
</organism>
<keyword evidence="1" id="KW-0812">Transmembrane</keyword>
<feature type="transmembrane region" description="Helical" evidence="1">
    <location>
        <begin position="46"/>
        <end position="72"/>
    </location>
</feature>